<dbReference type="EMBL" id="MSPP01000001">
    <property type="protein sequence ID" value="OUD10032.1"/>
    <property type="molecule type" value="Genomic_DNA"/>
</dbReference>
<dbReference type="RefSeq" id="WP_086449685.1">
    <property type="nucleotide sequence ID" value="NZ_MSPP01000001.1"/>
</dbReference>
<dbReference type="Proteomes" id="UP000194664">
    <property type="component" value="Unassembled WGS sequence"/>
</dbReference>
<dbReference type="NCBIfam" id="NF003814">
    <property type="entry name" value="PRK05406.1-3"/>
    <property type="match status" value="1"/>
</dbReference>
<evidence type="ECO:0000313" key="1">
    <source>
        <dbReference type="EMBL" id="OUD10032.1"/>
    </source>
</evidence>
<dbReference type="CDD" id="cd10787">
    <property type="entry name" value="LamB_YcsF_like"/>
    <property type="match status" value="1"/>
</dbReference>
<dbReference type="Gene3D" id="3.20.20.370">
    <property type="entry name" value="Glycoside hydrolase/deacetylase"/>
    <property type="match status" value="1"/>
</dbReference>
<evidence type="ECO:0000313" key="2">
    <source>
        <dbReference type="Proteomes" id="UP000194664"/>
    </source>
</evidence>
<dbReference type="GO" id="GO:0005975">
    <property type="term" value="P:carbohydrate metabolic process"/>
    <property type="evidence" value="ECO:0007669"/>
    <property type="project" value="InterPro"/>
</dbReference>
<dbReference type="PANTHER" id="PTHR30292">
    <property type="entry name" value="UNCHARACTERIZED PROTEIN YBGL-RELATED"/>
    <property type="match status" value="1"/>
</dbReference>
<dbReference type="OrthoDB" id="9773478at2"/>
<dbReference type="AlphaFoldDB" id="A0A251X075"/>
<dbReference type="InterPro" id="IPR005501">
    <property type="entry name" value="LamB/YcsF/PxpA-like"/>
</dbReference>
<sequence>MKIDLNCDMGEDMGDDAAMLQIVSSANVACGAHAGSPLTMARTMENAVANNVGIGAHPGFFDRENFGRTECHLQDAELDAIVRYQVAAAHGMATALGANLTHLKLHGAMANMATKDADMALVCYRAARSVVPELPLMVIAGTAQATAANQLGGRVINEIFADRTYEPDGTLTPRRIEGSVIHDADLAANRVVQMLKDGAITPRVGDAIRLSIDTICVHGDTPGAVQMAGVIRDRLIENGFKIERF</sequence>
<reference evidence="1 2" key="1">
    <citation type="submission" date="2016-12" db="EMBL/GenBank/DDBJ databases">
        <title>The draft genome sequence of HSLHS2.</title>
        <authorList>
            <person name="Hu D."/>
            <person name="Wang L."/>
            <person name="Shao Z."/>
        </authorList>
    </citation>
    <scope>NUCLEOTIDE SEQUENCE [LARGE SCALE GENOMIC DNA]</scope>
    <source>
        <strain evidence="1">MCCC 1A06712</strain>
    </source>
</reference>
<evidence type="ECO:0008006" key="3">
    <source>
        <dbReference type="Google" id="ProtNLM"/>
    </source>
</evidence>
<accession>A0A251X075</accession>
<proteinExistence type="predicted"/>
<organism evidence="1 2">
    <name type="scientific">Marivivens niveibacter</name>
    <dbReference type="NCBI Taxonomy" id="1930667"/>
    <lineage>
        <taxon>Bacteria</taxon>
        <taxon>Pseudomonadati</taxon>
        <taxon>Pseudomonadota</taxon>
        <taxon>Alphaproteobacteria</taxon>
        <taxon>Rhodobacterales</taxon>
        <taxon>Paracoccaceae</taxon>
        <taxon>Marivivens group</taxon>
        <taxon>Marivivens</taxon>
    </lineage>
</organism>
<name>A0A251X075_9RHOB</name>
<gene>
    <name evidence="1" type="ORF">BVC71_00505</name>
</gene>
<comment type="caution">
    <text evidence="1">The sequence shown here is derived from an EMBL/GenBank/DDBJ whole genome shotgun (WGS) entry which is preliminary data.</text>
</comment>
<dbReference type="Pfam" id="PF03746">
    <property type="entry name" value="LamB_YcsF"/>
    <property type="match status" value="1"/>
</dbReference>
<protein>
    <recommendedName>
        <fullName evidence="3">LamB/YcsF family protein</fullName>
    </recommendedName>
</protein>
<dbReference type="SUPFAM" id="SSF88713">
    <property type="entry name" value="Glycoside hydrolase/deacetylase"/>
    <property type="match status" value="1"/>
</dbReference>
<keyword evidence="2" id="KW-1185">Reference proteome</keyword>
<dbReference type="PANTHER" id="PTHR30292:SF0">
    <property type="entry name" value="5-OXOPROLINASE SUBUNIT A"/>
    <property type="match status" value="1"/>
</dbReference>
<dbReference type="InterPro" id="IPR011330">
    <property type="entry name" value="Glyco_hydro/deAcase_b/a-brl"/>
</dbReference>